<dbReference type="PANTHER" id="PTHR30097:SF4">
    <property type="entry name" value="SLR6042 PROTEIN"/>
    <property type="match status" value="1"/>
</dbReference>
<feature type="chain" id="PRO_5047165372" description="Membrane fusion protein, cobalt-zinc-cadmium efflux system" evidence="4">
    <location>
        <begin position="22"/>
        <end position="454"/>
    </location>
</feature>
<dbReference type="PANTHER" id="PTHR30097">
    <property type="entry name" value="CATION EFFLUX SYSTEM PROTEIN CUSB"/>
    <property type="match status" value="1"/>
</dbReference>
<keyword evidence="8" id="KW-1185">Reference proteome</keyword>
<keyword evidence="2" id="KW-0813">Transport</keyword>
<comment type="similarity">
    <text evidence="1">Belongs to the membrane fusion protein (MFP) (TC 8.A.1) family.</text>
</comment>
<dbReference type="Gene3D" id="1.10.287.470">
    <property type="entry name" value="Helix hairpin bin"/>
    <property type="match status" value="1"/>
</dbReference>
<dbReference type="NCBIfam" id="TIGR01730">
    <property type="entry name" value="RND_mfp"/>
    <property type="match status" value="1"/>
</dbReference>
<dbReference type="RefSeq" id="WP_345247306.1">
    <property type="nucleotide sequence ID" value="NZ_BAABHD010000078.1"/>
</dbReference>
<dbReference type="InterPro" id="IPR058792">
    <property type="entry name" value="Beta-barrel_RND_2"/>
</dbReference>
<evidence type="ECO:0008006" key="9">
    <source>
        <dbReference type="Google" id="ProtNLM"/>
    </source>
</evidence>
<reference evidence="8" key="1">
    <citation type="journal article" date="2019" name="Int. J. Syst. Evol. Microbiol.">
        <title>The Global Catalogue of Microorganisms (GCM) 10K type strain sequencing project: providing services to taxonomists for standard genome sequencing and annotation.</title>
        <authorList>
            <consortium name="The Broad Institute Genomics Platform"/>
            <consortium name="The Broad Institute Genome Sequencing Center for Infectious Disease"/>
            <person name="Wu L."/>
            <person name="Ma J."/>
        </authorList>
    </citation>
    <scope>NUCLEOTIDE SEQUENCE [LARGE SCALE GENOMIC DNA]</scope>
    <source>
        <strain evidence="8">JCM 17927</strain>
    </source>
</reference>
<dbReference type="InterPro" id="IPR058647">
    <property type="entry name" value="BSH_CzcB-like"/>
</dbReference>
<protein>
    <recommendedName>
        <fullName evidence="9">Membrane fusion protein, cobalt-zinc-cadmium efflux system</fullName>
    </recommendedName>
</protein>
<evidence type="ECO:0000313" key="7">
    <source>
        <dbReference type="EMBL" id="GAA4465050.1"/>
    </source>
</evidence>
<dbReference type="Gene3D" id="2.40.30.170">
    <property type="match status" value="1"/>
</dbReference>
<dbReference type="Pfam" id="PF25973">
    <property type="entry name" value="BSH_CzcB"/>
    <property type="match status" value="1"/>
</dbReference>
<feature type="domain" description="CusB-like beta-barrel" evidence="5">
    <location>
        <begin position="242"/>
        <end position="311"/>
    </location>
</feature>
<evidence type="ECO:0000256" key="1">
    <source>
        <dbReference type="ARBA" id="ARBA00009477"/>
    </source>
</evidence>
<feature type="region of interest" description="Disordered" evidence="3">
    <location>
        <begin position="21"/>
        <end position="43"/>
    </location>
</feature>
<feature type="compositionally biased region" description="Low complexity" evidence="3">
    <location>
        <begin position="371"/>
        <end position="394"/>
    </location>
</feature>
<dbReference type="EMBL" id="BAABHD010000078">
    <property type="protein sequence ID" value="GAA4465050.1"/>
    <property type="molecule type" value="Genomic_DNA"/>
</dbReference>
<dbReference type="Pfam" id="PF25954">
    <property type="entry name" value="Beta-barrel_RND_2"/>
    <property type="match status" value="1"/>
</dbReference>
<name>A0ABP8NCQ0_9BACT</name>
<evidence type="ECO:0000256" key="2">
    <source>
        <dbReference type="ARBA" id="ARBA00022448"/>
    </source>
</evidence>
<accession>A0ABP8NCQ0</accession>
<dbReference type="Gene3D" id="2.40.50.100">
    <property type="match status" value="1"/>
</dbReference>
<feature type="signal peptide" evidence="4">
    <location>
        <begin position="1"/>
        <end position="21"/>
    </location>
</feature>
<dbReference type="PROSITE" id="PS51257">
    <property type="entry name" value="PROKAR_LIPOPROTEIN"/>
    <property type="match status" value="1"/>
</dbReference>
<evidence type="ECO:0000259" key="5">
    <source>
        <dbReference type="Pfam" id="PF25954"/>
    </source>
</evidence>
<comment type="caution">
    <text evidence="7">The sequence shown here is derived from an EMBL/GenBank/DDBJ whole genome shotgun (WGS) entry which is preliminary data.</text>
</comment>
<dbReference type="InterPro" id="IPR006143">
    <property type="entry name" value="RND_pump_MFP"/>
</dbReference>
<dbReference type="Proteomes" id="UP001501175">
    <property type="component" value="Unassembled WGS sequence"/>
</dbReference>
<evidence type="ECO:0000256" key="4">
    <source>
        <dbReference type="SAM" id="SignalP"/>
    </source>
</evidence>
<dbReference type="InterPro" id="IPR051909">
    <property type="entry name" value="MFP_Cation_Efflux"/>
</dbReference>
<evidence type="ECO:0000313" key="8">
    <source>
        <dbReference type="Proteomes" id="UP001501175"/>
    </source>
</evidence>
<feature type="domain" description="CzcB-like barrel-sandwich hybrid" evidence="6">
    <location>
        <begin position="90"/>
        <end position="233"/>
    </location>
</feature>
<dbReference type="SUPFAM" id="SSF111369">
    <property type="entry name" value="HlyD-like secretion proteins"/>
    <property type="match status" value="1"/>
</dbReference>
<keyword evidence="4" id="KW-0732">Signal</keyword>
<feature type="region of interest" description="Disordered" evidence="3">
    <location>
        <begin position="344"/>
        <end position="394"/>
    </location>
</feature>
<evidence type="ECO:0000259" key="6">
    <source>
        <dbReference type="Pfam" id="PF25973"/>
    </source>
</evidence>
<evidence type="ECO:0000256" key="3">
    <source>
        <dbReference type="SAM" id="MobiDB-lite"/>
    </source>
</evidence>
<gene>
    <name evidence="7" type="ORF">GCM10023189_45170</name>
</gene>
<organism evidence="7 8">
    <name type="scientific">Nibrella saemangeumensis</name>
    <dbReference type="NCBI Taxonomy" id="1084526"/>
    <lineage>
        <taxon>Bacteria</taxon>
        <taxon>Pseudomonadati</taxon>
        <taxon>Bacteroidota</taxon>
        <taxon>Cytophagia</taxon>
        <taxon>Cytophagales</taxon>
        <taxon>Spirosomataceae</taxon>
        <taxon>Nibrella</taxon>
    </lineage>
</organism>
<sequence>MRTNLLFSVLLLSLAACQPQADTTTEGTGPAAAKTTQTAEAHEEAPVDLVELTPDQLRIGGVELGQVEYRNLSPRLQVNGRLAVPAQSQVNITALQGGFVRSLPLLPGQPVRKGQLLARIENPDLIQLQQDYAENRSRLTYLETEFARQQELSRENVSALKVLQQTTADLNGTRARVAGLAKRIQLVGLSPQAALNGRFSANYAVTAPVSGVVTNVPATAGQYVQPADVIAQVTSNQGLYAELTVFEKDLPKIEEGQRVTIRLTNEAGKERTGRITYINRAIDADRSVRVVARLDQPDGRLVPNTFLKASLDLGDSRLTALPEGAIVSAEGKDYIFIQTEEKIPGGPEHAEGEAETPSTDLDHPSGGGERAQAGPHQAGPHQAGPHQAGPHQAGQAAITFRRVEVRRGVTEEGFSQVVLPTGFNPENTRVVVKGAYAVLSQLNVSSGEEEGHGH</sequence>
<proteinExistence type="inferred from homology"/>